<comment type="caution">
    <text evidence="4">The sequence shown here is derived from an EMBL/GenBank/DDBJ whole genome shotgun (WGS) entry which is preliminary data.</text>
</comment>
<dbReference type="PANTHER" id="PTHR21021">
    <property type="entry name" value="GAF/PUTATIVE CYTOSKELETAL PROTEIN"/>
    <property type="match status" value="1"/>
</dbReference>
<dbReference type="FunFam" id="3.30.450.40:FF:000008">
    <property type="entry name" value="GAF domain-containing proteins"/>
    <property type="match status" value="1"/>
</dbReference>
<dbReference type="SUPFAM" id="SSF55781">
    <property type="entry name" value="GAF domain-like"/>
    <property type="match status" value="1"/>
</dbReference>
<organism evidence="4 5">
    <name type="scientific">Gluconacetobacter tumulisoli</name>
    <dbReference type="NCBI Taxonomy" id="1286189"/>
    <lineage>
        <taxon>Bacteria</taxon>
        <taxon>Pseudomonadati</taxon>
        <taxon>Pseudomonadota</taxon>
        <taxon>Alphaproteobacteria</taxon>
        <taxon>Acetobacterales</taxon>
        <taxon>Acetobacteraceae</taxon>
        <taxon>Gluconacetobacter</taxon>
    </lineage>
</organism>
<evidence type="ECO:0000313" key="5">
    <source>
        <dbReference type="Proteomes" id="UP000578030"/>
    </source>
</evidence>
<dbReference type="GO" id="GO:0033745">
    <property type="term" value="F:L-methionine-(R)-S-oxide reductase activity"/>
    <property type="evidence" value="ECO:0007669"/>
    <property type="project" value="TreeGrafter"/>
</dbReference>
<dbReference type="Gene3D" id="3.30.450.40">
    <property type="match status" value="1"/>
</dbReference>
<dbReference type="InterPro" id="IPR003018">
    <property type="entry name" value="GAF"/>
</dbReference>
<feature type="compositionally biased region" description="Basic residues" evidence="2">
    <location>
        <begin position="13"/>
        <end position="24"/>
    </location>
</feature>
<gene>
    <name evidence="4" type="ORF">HLH28_02680</name>
</gene>
<protein>
    <submittedName>
        <fullName evidence="4">GAF domain-containing protein</fullName>
    </submittedName>
</protein>
<evidence type="ECO:0000256" key="1">
    <source>
        <dbReference type="ARBA" id="ARBA00038454"/>
    </source>
</evidence>
<dbReference type="InterPro" id="IPR051330">
    <property type="entry name" value="Phosphatase_reg/MetRdx"/>
</dbReference>
<feature type="domain" description="GAF" evidence="3">
    <location>
        <begin position="83"/>
        <end position="212"/>
    </location>
</feature>
<keyword evidence="5" id="KW-1185">Reference proteome</keyword>
<dbReference type="PANTHER" id="PTHR21021:SF15">
    <property type="entry name" value="FREE METHIONINE-R-SULFOXIDE REDUCTASE"/>
    <property type="match status" value="1"/>
</dbReference>
<dbReference type="AlphaFoldDB" id="A0A7W4K4Y2"/>
<feature type="region of interest" description="Disordered" evidence="2">
    <location>
        <begin position="1"/>
        <end position="45"/>
    </location>
</feature>
<comment type="similarity">
    <text evidence="1">Belongs to the free Met sulfoxide reductase family.</text>
</comment>
<dbReference type="InterPro" id="IPR029016">
    <property type="entry name" value="GAF-like_dom_sf"/>
</dbReference>
<evidence type="ECO:0000256" key="2">
    <source>
        <dbReference type="SAM" id="MobiDB-lite"/>
    </source>
</evidence>
<accession>A0A7W4K4Y2</accession>
<name>A0A7W4K4Y2_9PROT</name>
<dbReference type="EMBL" id="JABEQM010000002">
    <property type="protein sequence ID" value="MBB2200491.1"/>
    <property type="molecule type" value="Genomic_DNA"/>
</dbReference>
<evidence type="ECO:0000259" key="3">
    <source>
        <dbReference type="SMART" id="SM00065"/>
    </source>
</evidence>
<evidence type="ECO:0000313" key="4">
    <source>
        <dbReference type="EMBL" id="MBB2200491.1"/>
    </source>
</evidence>
<sequence>MRRRTPAPEFAGARRRGGRTRRRPASSFSAPRRCRYTPCSPRPIRPHFARKSAVSHPPASPDHRTTPADLLSAVEAVLLGETDLIANTANIAALIFEALPTLNWAGFYFLRDGQLVLGPFQGRVACTRIAMGRGVCGTAAIERRTIVVPDVHLFPGHIACDAASESEIVVPVLAGETLVGVLDIDSPVKNRFTPEDQALLEGVVALLVRTLSA</sequence>
<dbReference type="SMART" id="SM00065">
    <property type="entry name" value="GAF"/>
    <property type="match status" value="1"/>
</dbReference>
<dbReference type="Pfam" id="PF13185">
    <property type="entry name" value="GAF_2"/>
    <property type="match status" value="1"/>
</dbReference>
<dbReference type="PROSITE" id="PS01320">
    <property type="entry name" value="UPF0067"/>
    <property type="match status" value="1"/>
</dbReference>
<dbReference type="Proteomes" id="UP000578030">
    <property type="component" value="Unassembled WGS sequence"/>
</dbReference>
<dbReference type="GO" id="GO:0005829">
    <property type="term" value="C:cytosol"/>
    <property type="evidence" value="ECO:0007669"/>
    <property type="project" value="TreeGrafter"/>
</dbReference>
<reference evidence="4 5" key="1">
    <citation type="submission" date="2020-04" db="EMBL/GenBank/DDBJ databases">
        <title>Description of novel Gluconacetobacter.</title>
        <authorList>
            <person name="Sombolestani A."/>
        </authorList>
    </citation>
    <scope>NUCLEOTIDE SEQUENCE [LARGE SCALE GENOMIC DNA]</scope>
    <source>
        <strain evidence="4 5">LMG 27802</strain>
    </source>
</reference>
<proteinExistence type="inferred from homology"/>
<dbReference type="InterPro" id="IPR000614">
    <property type="entry name" value="FRMsr_CS"/>
</dbReference>